<dbReference type="AlphaFoldDB" id="A0A0R2CWY3"/>
<evidence type="ECO:0000256" key="1">
    <source>
        <dbReference type="SAM" id="Phobius"/>
    </source>
</evidence>
<keyword evidence="3" id="KW-1185">Reference proteome</keyword>
<keyword evidence="1" id="KW-0812">Transmembrane</keyword>
<dbReference type="RefSeq" id="WP_057828477.1">
    <property type="nucleotide sequence ID" value="NZ_AYZE01000008.1"/>
</dbReference>
<proteinExistence type="predicted"/>
<protein>
    <submittedName>
        <fullName evidence="2">Uncharacterized protein</fullName>
    </submittedName>
</protein>
<dbReference type="PATRIC" id="fig|1423729.3.peg.185"/>
<organism evidence="2 3">
    <name type="scientific">Liquorilactobacillus cacaonum DSM 21116</name>
    <dbReference type="NCBI Taxonomy" id="1423729"/>
    <lineage>
        <taxon>Bacteria</taxon>
        <taxon>Bacillati</taxon>
        <taxon>Bacillota</taxon>
        <taxon>Bacilli</taxon>
        <taxon>Lactobacillales</taxon>
        <taxon>Lactobacillaceae</taxon>
        <taxon>Liquorilactobacillus</taxon>
    </lineage>
</organism>
<keyword evidence="1" id="KW-1133">Transmembrane helix</keyword>
<feature type="transmembrane region" description="Helical" evidence="1">
    <location>
        <begin position="7"/>
        <end position="26"/>
    </location>
</feature>
<evidence type="ECO:0000313" key="3">
    <source>
        <dbReference type="Proteomes" id="UP000051131"/>
    </source>
</evidence>
<comment type="caution">
    <text evidence="2">The sequence shown here is derived from an EMBL/GenBank/DDBJ whole genome shotgun (WGS) entry which is preliminary data.</text>
</comment>
<evidence type="ECO:0000313" key="2">
    <source>
        <dbReference type="EMBL" id="KRM92003.1"/>
    </source>
</evidence>
<dbReference type="STRING" id="1423729.FC80_GL000183"/>
<keyword evidence="1" id="KW-0472">Membrane</keyword>
<reference evidence="2 3" key="1">
    <citation type="journal article" date="2015" name="Genome Announc.">
        <title>Expanding the biotechnology potential of lactobacilli through comparative genomics of 213 strains and associated genera.</title>
        <authorList>
            <person name="Sun Z."/>
            <person name="Harris H.M."/>
            <person name="McCann A."/>
            <person name="Guo C."/>
            <person name="Argimon S."/>
            <person name="Zhang W."/>
            <person name="Yang X."/>
            <person name="Jeffery I.B."/>
            <person name="Cooney J.C."/>
            <person name="Kagawa T.F."/>
            <person name="Liu W."/>
            <person name="Song Y."/>
            <person name="Salvetti E."/>
            <person name="Wrobel A."/>
            <person name="Rasinkangas P."/>
            <person name="Parkhill J."/>
            <person name="Rea M.C."/>
            <person name="O'Sullivan O."/>
            <person name="Ritari J."/>
            <person name="Douillard F.P."/>
            <person name="Paul Ross R."/>
            <person name="Yang R."/>
            <person name="Briner A.E."/>
            <person name="Felis G.E."/>
            <person name="de Vos W.M."/>
            <person name="Barrangou R."/>
            <person name="Klaenhammer T.R."/>
            <person name="Caufield P.W."/>
            <person name="Cui Y."/>
            <person name="Zhang H."/>
            <person name="O'Toole P.W."/>
        </authorList>
    </citation>
    <scope>NUCLEOTIDE SEQUENCE [LARGE SCALE GENOMIC DNA]</scope>
    <source>
        <strain evidence="2 3">DSM 21116</strain>
    </source>
</reference>
<feature type="transmembrane region" description="Helical" evidence="1">
    <location>
        <begin position="53"/>
        <end position="73"/>
    </location>
</feature>
<name>A0A0R2CWY3_9LACO</name>
<dbReference type="EMBL" id="AYZE01000008">
    <property type="protein sequence ID" value="KRM92003.1"/>
    <property type="molecule type" value="Genomic_DNA"/>
</dbReference>
<gene>
    <name evidence="2" type="ORF">FC80_GL000183</name>
</gene>
<accession>A0A0R2CWY3</accession>
<dbReference type="Proteomes" id="UP000051131">
    <property type="component" value="Unassembled WGS sequence"/>
</dbReference>
<sequence length="78" mass="8732">MLKHKYTVYSLIVAITLSILSLYAYLSSGSLLSSWFTVTNNAEGSGIDIGSSFSFLFLVGSLIAWIKFVTIYFKHRKD</sequence>